<comment type="caution">
    <text evidence="10">The sequence shown here is derived from an EMBL/GenBank/DDBJ whole genome shotgun (WGS) entry which is preliminary data.</text>
</comment>
<dbReference type="AlphaFoldDB" id="A0A2P6NNY7"/>
<dbReference type="OrthoDB" id="10255210at2759"/>
<dbReference type="EMBL" id="MDYQ01000042">
    <property type="protein sequence ID" value="PRP85608.1"/>
    <property type="molecule type" value="Genomic_DNA"/>
</dbReference>
<comment type="subcellular location">
    <subcellularLocation>
        <location evidence="1">Cytoplasm</location>
        <location evidence="1">Cytoskeleton</location>
        <location evidence="1">Flagellum axoneme</location>
    </subcellularLocation>
</comment>
<feature type="compositionally biased region" description="Low complexity" evidence="8">
    <location>
        <begin position="585"/>
        <end position="595"/>
    </location>
</feature>
<feature type="domain" description="DM10" evidence="9">
    <location>
        <begin position="321"/>
        <end position="417"/>
    </location>
</feature>
<dbReference type="InterPro" id="IPR011992">
    <property type="entry name" value="EF-hand-dom_pair"/>
</dbReference>
<evidence type="ECO:0000259" key="9">
    <source>
        <dbReference type="PROSITE" id="PS51336"/>
    </source>
</evidence>
<dbReference type="PANTHER" id="PTHR12086">
    <property type="entry name" value="EF-HAND DOMAIN C-TERMINAL CONTAINING PROTEIN"/>
    <property type="match status" value="1"/>
</dbReference>
<dbReference type="PROSITE" id="PS51336">
    <property type="entry name" value="DM10"/>
    <property type="match status" value="3"/>
</dbReference>
<evidence type="ECO:0000313" key="10">
    <source>
        <dbReference type="EMBL" id="PRP85608.1"/>
    </source>
</evidence>
<dbReference type="Gene3D" id="1.10.238.10">
    <property type="entry name" value="EF-hand"/>
    <property type="match status" value="1"/>
</dbReference>
<protein>
    <submittedName>
        <fullName evidence="10">EFHC2 protein-like</fullName>
    </submittedName>
</protein>
<dbReference type="Pfam" id="PF13499">
    <property type="entry name" value="EF-hand_7"/>
    <property type="match status" value="1"/>
</dbReference>
<keyword evidence="11" id="KW-1185">Reference proteome</keyword>
<evidence type="ECO:0000256" key="8">
    <source>
        <dbReference type="SAM" id="MobiDB-lite"/>
    </source>
</evidence>
<evidence type="ECO:0000256" key="6">
    <source>
        <dbReference type="ARBA" id="ARBA00023212"/>
    </source>
</evidence>
<feature type="domain" description="DM10" evidence="9">
    <location>
        <begin position="170"/>
        <end position="277"/>
    </location>
</feature>
<dbReference type="SMART" id="SM00676">
    <property type="entry name" value="DM10"/>
    <property type="match status" value="3"/>
</dbReference>
<dbReference type="FunFam" id="2.30.29.170:FF:000002">
    <property type="entry name" value="EF-hand domain (C-terminal) containing 1"/>
    <property type="match status" value="1"/>
</dbReference>
<feature type="domain" description="DM10" evidence="9">
    <location>
        <begin position="465"/>
        <end position="564"/>
    </location>
</feature>
<evidence type="ECO:0000313" key="11">
    <source>
        <dbReference type="Proteomes" id="UP000241769"/>
    </source>
</evidence>
<keyword evidence="7" id="KW-0966">Cell projection</keyword>
<sequence length="667" mass="76371">MHYTGYERRVISWTHEASLADQGHTNSDNVMSVLFVTRNSLVYKIWRLMNEVHAPASPSLIKRIARTTAIDFDIESMRIDVIASICGPTVEVSINRARGGQLKTERTRGDGKMSNSLPFLAGTTSLFTDQKERFGKMHTLGYRNGSQVVDEPRTRRGRRPNIITPELAQSGKALKFDAYFEEQVFNSRLEDSRVRNCQIHFFLEDETITVIEPRVKNSGIPQGALIKRHRINKSEDPEDGNWGPEDFTIGNVITLYGKSFTIVSAEAETIKMMATMGIDVSQPLERKEDQYQTIRQQLERPTNTRAGKRSPDPLRQFLDFDGKILRYFCYWDDRGSLYGDLRRFKLHYFLADDTIEVSETLKPNSGRDAFKIKRQKPPASFTPLADIEIGTTITIYNRQFVVYDMDGFTQKYVSAKFGIIDFTPIEVEEEADTLVLPKLNDLDINQRTLVPKPPKKNFQKMLDNDRKVLRFSATMKSSRPQDKDRRFVVSFHLADDTLAIYEQPQRNSGFVGGKYLERRQVVKSDGRPYETRDFFVGAVIEAYRSFFILGDADEYALQYFEANSDSHSLSNYDTIVHRFRQGIKSSPRASPGRSPGRSRDPAAVFQRYDPSASGLLSATQFREALLQIQREHHVDLTEQEIITVLRRNDLDDGGQIAYQDFMDSIAN</sequence>
<evidence type="ECO:0000256" key="4">
    <source>
        <dbReference type="ARBA" id="ARBA00022846"/>
    </source>
</evidence>
<dbReference type="Proteomes" id="UP000241769">
    <property type="component" value="Unassembled WGS sequence"/>
</dbReference>
<gene>
    <name evidence="10" type="ORF">PROFUN_06397</name>
</gene>
<reference evidence="10 11" key="1">
    <citation type="journal article" date="2018" name="Genome Biol. Evol.">
        <title>Multiple Roots of Fruiting Body Formation in Amoebozoa.</title>
        <authorList>
            <person name="Hillmann F."/>
            <person name="Forbes G."/>
            <person name="Novohradska S."/>
            <person name="Ferling I."/>
            <person name="Riege K."/>
            <person name="Groth M."/>
            <person name="Westermann M."/>
            <person name="Marz M."/>
            <person name="Spaller T."/>
            <person name="Winckler T."/>
            <person name="Schaap P."/>
            <person name="Glockner G."/>
        </authorList>
    </citation>
    <scope>NUCLEOTIDE SEQUENCE [LARGE SCALE GENOMIC DNA]</scope>
    <source>
        <strain evidence="10 11">Jena</strain>
    </source>
</reference>
<dbReference type="Gene3D" id="2.30.29.170">
    <property type="match status" value="3"/>
</dbReference>
<feature type="region of interest" description="Disordered" evidence="8">
    <location>
        <begin position="583"/>
        <end position="602"/>
    </location>
</feature>
<keyword evidence="6" id="KW-0206">Cytoskeleton</keyword>
<evidence type="ECO:0000256" key="3">
    <source>
        <dbReference type="ARBA" id="ARBA00022737"/>
    </source>
</evidence>
<dbReference type="STRING" id="1890364.A0A2P6NNY7"/>
<keyword evidence="4" id="KW-0282">Flagellum</keyword>
<dbReference type="FunFam" id="2.30.29.170:FF:000004">
    <property type="entry name" value="EF-hand domain containing 2"/>
    <property type="match status" value="1"/>
</dbReference>
<dbReference type="SUPFAM" id="SSF47473">
    <property type="entry name" value="EF-hand"/>
    <property type="match status" value="1"/>
</dbReference>
<dbReference type="InterPro" id="IPR040193">
    <property type="entry name" value="EFHC1/EFHC2/EFHB"/>
</dbReference>
<evidence type="ECO:0000256" key="7">
    <source>
        <dbReference type="ARBA" id="ARBA00023273"/>
    </source>
</evidence>
<accession>A0A2P6NNY7</accession>
<keyword evidence="2" id="KW-0963">Cytoplasm</keyword>
<keyword evidence="5" id="KW-0969">Cilium</keyword>
<dbReference type="Pfam" id="PF06565">
    <property type="entry name" value="DM10_dom"/>
    <property type="match status" value="3"/>
</dbReference>
<evidence type="ECO:0000256" key="1">
    <source>
        <dbReference type="ARBA" id="ARBA00004611"/>
    </source>
</evidence>
<evidence type="ECO:0000256" key="5">
    <source>
        <dbReference type="ARBA" id="ARBA00023069"/>
    </source>
</evidence>
<keyword evidence="3" id="KW-0677">Repeat</keyword>
<organism evidence="10 11">
    <name type="scientific">Planoprotostelium fungivorum</name>
    <dbReference type="NCBI Taxonomy" id="1890364"/>
    <lineage>
        <taxon>Eukaryota</taxon>
        <taxon>Amoebozoa</taxon>
        <taxon>Evosea</taxon>
        <taxon>Variosea</taxon>
        <taxon>Cavosteliida</taxon>
        <taxon>Cavosteliaceae</taxon>
        <taxon>Planoprotostelium</taxon>
    </lineage>
</organism>
<evidence type="ECO:0000256" key="2">
    <source>
        <dbReference type="ARBA" id="ARBA00022490"/>
    </source>
</evidence>
<dbReference type="InterPro" id="IPR002048">
    <property type="entry name" value="EF_hand_dom"/>
</dbReference>
<dbReference type="InterPro" id="IPR006602">
    <property type="entry name" value="DM10_dom"/>
</dbReference>
<dbReference type="GO" id="GO:0005509">
    <property type="term" value="F:calcium ion binding"/>
    <property type="evidence" value="ECO:0007669"/>
    <property type="project" value="InterPro"/>
</dbReference>
<dbReference type="InParanoid" id="A0A2P6NNY7"/>
<proteinExistence type="predicted"/>
<name>A0A2P6NNY7_9EUKA</name>